<dbReference type="eggNOG" id="COG1555">
    <property type="taxonomic scope" value="Bacteria"/>
</dbReference>
<feature type="domain" description="PLD phosphodiesterase" evidence="7">
    <location>
        <begin position="397"/>
        <end position="424"/>
    </location>
</feature>
<dbReference type="GO" id="GO:0016891">
    <property type="term" value="F:RNA endonuclease activity producing 5'-phosphomonoesters, hydrolytic mechanism"/>
    <property type="evidence" value="ECO:0007669"/>
    <property type="project" value="TreeGrafter"/>
</dbReference>
<dbReference type="InterPro" id="IPR051406">
    <property type="entry name" value="PLD_domain"/>
</dbReference>
<dbReference type="AlphaFoldDB" id="B0CC58"/>
<sequence>MQRLQLGLASLVLLGALGIGVNRWQRSQPQFKSIEPLPQHSQIQVYMNQSLANSFTDPYRQITRPGDDLESIIVENIQAAQSTVDVAIQELRSPRIAQALRDRKQAGVQVRVVLENTYSRPWSSFTPQEVARMDPRQKDRYQANFQLIDQDQDGQLSSSEINDNDALEVLRQADIPWLDDTADGSAGSGLMHHKFVVIDGQTILVTTANFTLSGLLGDLDQPDSRGNANSLVVLKNPAVAQLFTEEFKAMWGDGPGRATDSKFGVNKPWRPTQTLKVGDAKVQVQFSPTSVSTPWSRSTNGLIRQTLAKATQDIALALFVFSEQPLVDQLAVEDHQGVKIRVLGDPQFAYQSYSEVLDMLGVALSSSRSGTLTCQAEPQNRPWSQPLQTVGTPQLPKGDVLHHKFGIVDGRIVIVGSHNWSDAANRRNDETLLVIEHPQIADHYHREFERLYASSRLGIPTFLHNKAQDHQRQCGDLQLHVRGTPQPVWLGKEQTAPVNSSLVNLNTASQQELEALPGVGPKLAARIIEVRQERLFTSLADFDQVPGIGPKLLEQLRNKVTW</sequence>
<evidence type="ECO:0000313" key="8">
    <source>
        <dbReference type="EMBL" id="ABW25600.1"/>
    </source>
</evidence>
<dbReference type="GO" id="GO:0006793">
    <property type="term" value="P:phosphorus metabolic process"/>
    <property type="evidence" value="ECO:0007669"/>
    <property type="project" value="UniProtKB-ARBA"/>
</dbReference>
<dbReference type="STRING" id="329726.AM1_0550"/>
<name>B0CC58_ACAM1</name>
<dbReference type="Pfam" id="PF13091">
    <property type="entry name" value="PLDc_2"/>
    <property type="match status" value="2"/>
</dbReference>
<dbReference type="SMART" id="SM00278">
    <property type="entry name" value="HhH1"/>
    <property type="match status" value="2"/>
</dbReference>
<keyword evidence="6" id="KW-0443">Lipid metabolism</keyword>
<dbReference type="SUPFAM" id="SSF47781">
    <property type="entry name" value="RuvA domain 2-like"/>
    <property type="match status" value="1"/>
</dbReference>
<evidence type="ECO:0000256" key="5">
    <source>
        <dbReference type="ARBA" id="ARBA00022963"/>
    </source>
</evidence>
<dbReference type="InterPro" id="IPR025202">
    <property type="entry name" value="PLD-like_dom"/>
</dbReference>
<dbReference type="KEGG" id="amr:AM1_0550"/>
<proteinExistence type="inferred from homology"/>
<dbReference type="Gene3D" id="1.10.150.320">
    <property type="entry name" value="Photosystem II 12 kDa extrinsic protein"/>
    <property type="match status" value="1"/>
</dbReference>
<keyword evidence="5" id="KW-0442">Lipid degradation</keyword>
<dbReference type="GO" id="GO:0004630">
    <property type="term" value="F:phospholipase D activity"/>
    <property type="evidence" value="ECO:0007669"/>
    <property type="project" value="UniProtKB-EC"/>
</dbReference>
<comment type="catalytic activity">
    <reaction evidence="1">
        <text>a 1,2-diacyl-sn-glycero-3-phosphocholine + H2O = a 1,2-diacyl-sn-glycero-3-phosphate + choline + H(+)</text>
        <dbReference type="Rhea" id="RHEA:14445"/>
        <dbReference type="ChEBI" id="CHEBI:15354"/>
        <dbReference type="ChEBI" id="CHEBI:15377"/>
        <dbReference type="ChEBI" id="CHEBI:15378"/>
        <dbReference type="ChEBI" id="CHEBI:57643"/>
        <dbReference type="ChEBI" id="CHEBI:58608"/>
        <dbReference type="EC" id="3.1.4.4"/>
    </reaction>
</comment>
<dbReference type="GO" id="GO:0006281">
    <property type="term" value="P:DNA repair"/>
    <property type="evidence" value="ECO:0007669"/>
    <property type="project" value="InterPro"/>
</dbReference>
<evidence type="ECO:0000256" key="6">
    <source>
        <dbReference type="ARBA" id="ARBA00023098"/>
    </source>
</evidence>
<dbReference type="CDD" id="cd09173">
    <property type="entry name" value="PLDc_Nuc_like_unchar1_2"/>
    <property type="match status" value="1"/>
</dbReference>
<dbReference type="InterPro" id="IPR001736">
    <property type="entry name" value="PLipase_D/transphosphatidylase"/>
</dbReference>
<dbReference type="InterPro" id="IPR018247">
    <property type="entry name" value="EF_Hand_1_Ca_BS"/>
</dbReference>
<evidence type="ECO:0000313" key="9">
    <source>
        <dbReference type="Proteomes" id="UP000000268"/>
    </source>
</evidence>
<dbReference type="InterPro" id="IPR010994">
    <property type="entry name" value="RuvA_2-like"/>
</dbReference>
<dbReference type="GO" id="GO:0016042">
    <property type="term" value="P:lipid catabolic process"/>
    <property type="evidence" value="ECO:0007669"/>
    <property type="project" value="UniProtKB-KW"/>
</dbReference>
<dbReference type="SMART" id="SM00155">
    <property type="entry name" value="PLDc"/>
    <property type="match status" value="2"/>
</dbReference>
<comment type="similarity">
    <text evidence="2">Belongs to the phospholipase D family.</text>
</comment>
<keyword evidence="4" id="KW-0378">Hydrolase</keyword>
<feature type="domain" description="PLD phosphodiesterase" evidence="7">
    <location>
        <begin position="187"/>
        <end position="214"/>
    </location>
</feature>
<accession>B0CC58</accession>
<evidence type="ECO:0000256" key="2">
    <source>
        <dbReference type="ARBA" id="ARBA00008664"/>
    </source>
</evidence>
<protein>
    <recommendedName>
        <fullName evidence="3">phospholipase D</fullName>
        <ecNumber evidence="3">3.1.4.4</ecNumber>
    </recommendedName>
</protein>
<dbReference type="PROSITE" id="PS50035">
    <property type="entry name" value="PLD"/>
    <property type="match status" value="2"/>
</dbReference>
<evidence type="ECO:0000259" key="7">
    <source>
        <dbReference type="PROSITE" id="PS50035"/>
    </source>
</evidence>
<dbReference type="PANTHER" id="PTHR43856">
    <property type="entry name" value="CARDIOLIPIN HYDROLASE"/>
    <property type="match status" value="1"/>
</dbReference>
<dbReference type="EMBL" id="CP000828">
    <property type="protein sequence ID" value="ABW25600.1"/>
    <property type="molecule type" value="Genomic_DNA"/>
</dbReference>
<keyword evidence="9" id="KW-1185">Reference proteome</keyword>
<dbReference type="GO" id="GO:0003677">
    <property type="term" value="F:DNA binding"/>
    <property type="evidence" value="ECO:0007669"/>
    <property type="project" value="InterPro"/>
</dbReference>
<dbReference type="PROSITE" id="PS00018">
    <property type="entry name" value="EF_HAND_1"/>
    <property type="match status" value="1"/>
</dbReference>
<evidence type="ECO:0000256" key="1">
    <source>
        <dbReference type="ARBA" id="ARBA00000798"/>
    </source>
</evidence>
<dbReference type="SUPFAM" id="SSF56024">
    <property type="entry name" value="Phospholipase D/nuclease"/>
    <property type="match status" value="2"/>
</dbReference>
<dbReference type="EC" id="3.1.4.4" evidence="3"/>
<dbReference type="HOGENOM" id="CLU_038899_0_0_3"/>
<dbReference type="InterPro" id="IPR003583">
    <property type="entry name" value="Hlx-hairpin-Hlx_DNA-bd_motif"/>
</dbReference>
<evidence type="ECO:0000256" key="4">
    <source>
        <dbReference type="ARBA" id="ARBA00022801"/>
    </source>
</evidence>
<organism evidence="8 9">
    <name type="scientific">Acaryochloris marina (strain MBIC 11017)</name>
    <dbReference type="NCBI Taxonomy" id="329726"/>
    <lineage>
        <taxon>Bacteria</taxon>
        <taxon>Bacillati</taxon>
        <taxon>Cyanobacteriota</taxon>
        <taxon>Cyanophyceae</taxon>
        <taxon>Acaryochloridales</taxon>
        <taxon>Acaryochloridaceae</taxon>
        <taxon>Acaryochloris</taxon>
    </lineage>
</organism>
<dbReference type="eggNOG" id="COG1502">
    <property type="taxonomic scope" value="Bacteria"/>
</dbReference>
<gene>
    <name evidence="8" type="ordered locus">AM1_0550</name>
</gene>
<dbReference type="OrthoDB" id="155099at2"/>
<reference evidence="8 9" key="1">
    <citation type="journal article" date="2008" name="Proc. Natl. Acad. Sci. U.S.A.">
        <title>Niche adaptation and genome expansion in the chlorophyll d-producing cyanobacterium Acaryochloris marina.</title>
        <authorList>
            <person name="Swingley W.D."/>
            <person name="Chen M."/>
            <person name="Cheung P.C."/>
            <person name="Conrad A.L."/>
            <person name="Dejesa L.C."/>
            <person name="Hao J."/>
            <person name="Honchak B.M."/>
            <person name="Karbach L.E."/>
            <person name="Kurdoglu A."/>
            <person name="Lahiri S."/>
            <person name="Mastrian S.D."/>
            <person name="Miyashita H."/>
            <person name="Page L."/>
            <person name="Ramakrishna P."/>
            <person name="Satoh S."/>
            <person name="Sattley W.M."/>
            <person name="Shimada Y."/>
            <person name="Taylor H.L."/>
            <person name="Tomo T."/>
            <person name="Tsuchiya T."/>
            <person name="Wang Z.T."/>
            <person name="Raymond J."/>
            <person name="Mimuro M."/>
            <person name="Blankenship R.E."/>
            <person name="Touchman J.W."/>
        </authorList>
    </citation>
    <scope>NUCLEOTIDE SEQUENCE [LARGE SCALE GENOMIC DNA]</scope>
    <source>
        <strain evidence="9">MBIC 11017</strain>
    </source>
</reference>
<dbReference type="RefSeq" id="WP_012161201.1">
    <property type="nucleotide sequence ID" value="NC_009925.1"/>
</dbReference>
<dbReference type="Pfam" id="PF12836">
    <property type="entry name" value="HHH_3"/>
    <property type="match status" value="1"/>
</dbReference>
<evidence type="ECO:0000256" key="3">
    <source>
        <dbReference type="ARBA" id="ARBA00012027"/>
    </source>
</evidence>
<dbReference type="PANTHER" id="PTHR43856:SF1">
    <property type="entry name" value="MITOCHONDRIAL CARDIOLIPIN HYDROLASE"/>
    <property type="match status" value="1"/>
</dbReference>
<dbReference type="Proteomes" id="UP000000268">
    <property type="component" value="Chromosome"/>
</dbReference>
<dbReference type="CDD" id="cd09116">
    <property type="entry name" value="PLDc_Nuc_like"/>
    <property type="match status" value="1"/>
</dbReference>
<dbReference type="Gene3D" id="3.30.870.10">
    <property type="entry name" value="Endonuclease Chain A"/>
    <property type="match status" value="2"/>
</dbReference>